<dbReference type="OrthoDB" id="7528605at2"/>
<sequence>MLEDHWPISILGGELRAVSTGEKVTAFEIIFAGQPVSLAPKVEKIESGRAELSITTRDTLLPFVRMHLEKAFSYLQCYFSIEILIGEIETDYIAETEEEKEQIPIKAFGSKKREIPLTLTYDYFTRAVMAAEVGQAPEFEATLVSAARDAMLQERYIDSFRYSFLLMESLYGDGKFKAAQLKDALKQRSDLTSMVATALKQRLPMKRARNSDTDKLLASSPTVEAVIDHMVEKRGFYFHGNIKRHDAWQPHEQEAAEALCALSLEIAMLISHAAAAPMFDAELSKRHYDHAKSVGAIMTMNVKFRFREPGMSFDTDESMNIRVPGTKVTPRMAVYVAREFLQKFEDVAPIATLKSASCVVSGTGQEVFDISFHVGTDSNADQDGKN</sequence>
<dbReference type="AlphaFoldDB" id="A0A5J6MDH5"/>
<dbReference type="EMBL" id="CP042906">
    <property type="protein sequence ID" value="QEX15484.1"/>
    <property type="molecule type" value="Genomic_DNA"/>
</dbReference>
<gene>
    <name evidence="1" type="ORF">FRZ44_07680</name>
</gene>
<organism evidence="1 2">
    <name type="scientific">Hypericibacter terrae</name>
    <dbReference type="NCBI Taxonomy" id="2602015"/>
    <lineage>
        <taxon>Bacteria</taxon>
        <taxon>Pseudomonadati</taxon>
        <taxon>Pseudomonadota</taxon>
        <taxon>Alphaproteobacteria</taxon>
        <taxon>Rhodospirillales</taxon>
        <taxon>Dongiaceae</taxon>
        <taxon>Hypericibacter</taxon>
    </lineage>
</organism>
<name>A0A5J6MDH5_9PROT</name>
<evidence type="ECO:0000313" key="1">
    <source>
        <dbReference type="EMBL" id="QEX15484.1"/>
    </source>
</evidence>
<dbReference type="RefSeq" id="WP_151175929.1">
    <property type="nucleotide sequence ID" value="NZ_CP042906.1"/>
</dbReference>
<protein>
    <submittedName>
        <fullName evidence="1">Uncharacterized protein</fullName>
    </submittedName>
</protein>
<reference evidence="1 2" key="1">
    <citation type="submission" date="2019-08" db="EMBL/GenBank/DDBJ databases">
        <title>Hyperibacter terrae gen. nov., sp. nov. and Hyperibacter viscosus sp. nov., two new members in the family Rhodospirillaceae isolated from the rhizosphere of Hypericum perforatum.</title>
        <authorList>
            <person name="Noviana Z."/>
        </authorList>
    </citation>
    <scope>NUCLEOTIDE SEQUENCE [LARGE SCALE GENOMIC DNA]</scope>
    <source>
        <strain evidence="1 2">R5913</strain>
    </source>
</reference>
<proteinExistence type="predicted"/>
<dbReference type="KEGG" id="htq:FRZ44_07680"/>
<keyword evidence="2" id="KW-1185">Reference proteome</keyword>
<evidence type="ECO:0000313" key="2">
    <source>
        <dbReference type="Proteomes" id="UP000326202"/>
    </source>
</evidence>
<accession>A0A5J6MDH5</accession>
<dbReference type="Proteomes" id="UP000326202">
    <property type="component" value="Chromosome"/>
</dbReference>